<protein>
    <submittedName>
        <fullName evidence="2">Uncharacterized protein</fullName>
    </submittedName>
</protein>
<sequence length="89" mass="9909">MNDFNFGSTIVGRVLHLMMLLMNMHLIMQQTSGESIRWGFGTLVERCLTELRKLGIEQQLWEASRKEIDLPSAAANGNTKPAAESEASS</sequence>
<accession>A0AAU9RFN1</accession>
<proteinExistence type="predicted"/>
<dbReference type="EMBL" id="CAJVSB020000014">
    <property type="protein sequence ID" value="CAH2040516.1"/>
    <property type="molecule type" value="Genomic_DNA"/>
</dbReference>
<evidence type="ECO:0000313" key="3">
    <source>
        <dbReference type="Proteomes" id="UP000836841"/>
    </source>
</evidence>
<evidence type="ECO:0000313" key="2">
    <source>
        <dbReference type="EMBL" id="CAH2040516.1"/>
    </source>
</evidence>
<gene>
    <name evidence="2" type="ORF">TAV2_LOCUS4141</name>
</gene>
<keyword evidence="3" id="KW-1185">Reference proteome</keyword>
<keyword evidence="1" id="KW-0732">Signal</keyword>
<evidence type="ECO:0000256" key="1">
    <source>
        <dbReference type="SAM" id="SignalP"/>
    </source>
</evidence>
<dbReference type="Proteomes" id="UP000836841">
    <property type="component" value="Unassembled WGS sequence"/>
</dbReference>
<comment type="caution">
    <text evidence="2">The sequence shown here is derived from an EMBL/GenBank/DDBJ whole genome shotgun (WGS) entry which is preliminary data.</text>
</comment>
<feature type="chain" id="PRO_5044021045" evidence="1">
    <location>
        <begin position="34"/>
        <end position="89"/>
    </location>
</feature>
<name>A0AAU9RFN1_THLAR</name>
<reference evidence="2 3" key="1">
    <citation type="submission" date="2022-03" db="EMBL/GenBank/DDBJ databases">
        <authorList>
            <person name="Nunn A."/>
            <person name="Chopra R."/>
            <person name="Nunn A."/>
            <person name="Contreras Garrido A."/>
        </authorList>
    </citation>
    <scope>NUCLEOTIDE SEQUENCE [LARGE SCALE GENOMIC DNA]</scope>
</reference>
<dbReference type="AlphaFoldDB" id="A0AAU9RFN1"/>
<organism evidence="2 3">
    <name type="scientific">Thlaspi arvense</name>
    <name type="common">Field penny-cress</name>
    <dbReference type="NCBI Taxonomy" id="13288"/>
    <lineage>
        <taxon>Eukaryota</taxon>
        <taxon>Viridiplantae</taxon>
        <taxon>Streptophyta</taxon>
        <taxon>Embryophyta</taxon>
        <taxon>Tracheophyta</taxon>
        <taxon>Spermatophyta</taxon>
        <taxon>Magnoliopsida</taxon>
        <taxon>eudicotyledons</taxon>
        <taxon>Gunneridae</taxon>
        <taxon>Pentapetalae</taxon>
        <taxon>rosids</taxon>
        <taxon>malvids</taxon>
        <taxon>Brassicales</taxon>
        <taxon>Brassicaceae</taxon>
        <taxon>Thlaspideae</taxon>
        <taxon>Thlaspi</taxon>
    </lineage>
</organism>
<feature type="signal peptide" evidence="1">
    <location>
        <begin position="1"/>
        <end position="33"/>
    </location>
</feature>